<evidence type="ECO:0000313" key="2">
    <source>
        <dbReference type="EMBL" id="KAJ2903065.1"/>
    </source>
</evidence>
<name>A0AAD5RT48_9PEZI</name>
<sequence>MDEHVAPGRTKKALTHQWFKLQQDMRNLDLGVAGFGSARVAADGGSIEIPVTVGGKNAGSGAGGSGRPTTGGIMKSVMASGKISAGGIDKKSRYRSSFAARKSERVTKENIKKEKEEDDRFDLTVDFEDTPGVQFRLRDEESDDDKGNN</sequence>
<feature type="region of interest" description="Disordered" evidence="1">
    <location>
        <begin position="54"/>
        <end position="74"/>
    </location>
</feature>
<proteinExistence type="predicted"/>
<evidence type="ECO:0000313" key="3">
    <source>
        <dbReference type="Proteomes" id="UP001201980"/>
    </source>
</evidence>
<dbReference type="AlphaFoldDB" id="A0AAD5RT48"/>
<gene>
    <name evidence="2" type="ORF">MKZ38_010486</name>
</gene>
<comment type="caution">
    <text evidence="2">The sequence shown here is derived from an EMBL/GenBank/DDBJ whole genome shotgun (WGS) entry which is preliminary data.</text>
</comment>
<evidence type="ECO:0000256" key="1">
    <source>
        <dbReference type="SAM" id="MobiDB-lite"/>
    </source>
</evidence>
<protein>
    <submittedName>
        <fullName evidence="2">Uncharacterized protein</fullName>
    </submittedName>
</protein>
<accession>A0AAD5RT48</accession>
<dbReference type="Proteomes" id="UP001201980">
    <property type="component" value="Unassembled WGS sequence"/>
</dbReference>
<keyword evidence="3" id="KW-1185">Reference proteome</keyword>
<feature type="compositionally biased region" description="Gly residues" evidence="1">
    <location>
        <begin position="56"/>
        <end position="66"/>
    </location>
</feature>
<reference evidence="2" key="1">
    <citation type="submission" date="2022-07" db="EMBL/GenBank/DDBJ databases">
        <title>Draft genome sequence of Zalerion maritima ATCC 34329, a (micro)plastics degrading marine fungus.</title>
        <authorList>
            <person name="Paco A."/>
            <person name="Goncalves M.F.M."/>
            <person name="Rocha-Santos T.A.P."/>
            <person name="Alves A."/>
        </authorList>
    </citation>
    <scope>NUCLEOTIDE SEQUENCE</scope>
    <source>
        <strain evidence="2">ATCC 34329</strain>
    </source>
</reference>
<organism evidence="2 3">
    <name type="scientific">Zalerion maritima</name>
    <dbReference type="NCBI Taxonomy" id="339359"/>
    <lineage>
        <taxon>Eukaryota</taxon>
        <taxon>Fungi</taxon>
        <taxon>Dikarya</taxon>
        <taxon>Ascomycota</taxon>
        <taxon>Pezizomycotina</taxon>
        <taxon>Sordariomycetes</taxon>
        <taxon>Lulworthiomycetidae</taxon>
        <taxon>Lulworthiales</taxon>
        <taxon>Lulworthiaceae</taxon>
        <taxon>Zalerion</taxon>
    </lineage>
</organism>
<dbReference type="EMBL" id="JAKWBI020000092">
    <property type="protein sequence ID" value="KAJ2903065.1"/>
    <property type="molecule type" value="Genomic_DNA"/>
</dbReference>